<comment type="caution">
    <text evidence="1">The sequence shown here is derived from an EMBL/GenBank/DDBJ whole genome shotgun (WGS) entry which is preliminary data.</text>
</comment>
<dbReference type="Proteomes" id="UP001595841">
    <property type="component" value="Unassembled WGS sequence"/>
</dbReference>
<proteinExistence type="predicted"/>
<evidence type="ECO:0000313" key="1">
    <source>
        <dbReference type="EMBL" id="MFC4219912.1"/>
    </source>
</evidence>
<name>A0ABV8PLW0_9FLAO</name>
<dbReference type="RefSeq" id="WP_379763256.1">
    <property type="nucleotide sequence ID" value="NZ_JBHSCL010000004.1"/>
</dbReference>
<keyword evidence="2" id="KW-1185">Reference proteome</keyword>
<dbReference type="EMBL" id="JBHSCL010000004">
    <property type="protein sequence ID" value="MFC4219912.1"/>
    <property type="molecule type" value="Genomic_DNA"/>
</dbReference>
<sequence length="52" mass="6151">MSKQHGMEMFQKKDSAHMAAMGEMQKLMQNQGAMQEWFENKKKEFDSLPENK</sequence>
<gene>
    <name evidence="1" type="ORF">ACFOWS_07200</name>
</gene>
<protein>
    <submittedName>
        <fullName evidence="1">Uncharacterized protein</fullName>
    </submittedName>
</protein>
<accession>A0ABV8PLW0</accession>
<evidence type="ECO:0000313" key="2">
    <source>
        <dbReference type="Proteomes" id="UP001595841"/>
    </source>
</evidence>
<organism evidence="1 2">
    <name type="scientific">Flagellimonas marina</name>
    <dbReference type="NCBI Taxonomy" id="1775168"/>
    <lineage>
        <taxon>Bacteria</taxon>
        <taxon>Pseudomonadati</taxon>
        <taxon>Bacteroidota</taxon>
        <taxon>Flavobacteriia</taxon>
        <taxon>Flavobacteriales</taxon>
        <taxon>Flavobacteriaceae</taxon>
        <taxon>Flagellimonas</taxon>
    </lineage>
</organism>
<reference evidence="2" key="1">
    <citation type="journal article" date="2019" name="Int. J. Syst. Evol. Microbiol.">
        <title>The Global Catalogue of Microorganisms (GCM) 10K type strain sequencing project: providing services to taxonomists for standard genome sequencing and annotation.</title>
        <authorList>
            <consortium name="The Broad Institute Genomics Platform"/>
            <consortium name="The Broad Institute Genome Sequencing Center for Infectious Disease"/>
            <person name="Wu L."/>
            <person name="Ma J."/>
        </authorList>
    </citation>
    <scope>NUCLEOTIDE SEQUENCE [LARGE SCALE GENOMIC DNA]</scope>
    <source>
        <strain evidence="2">CGMCC 1.15774</strain>
    </source>
</reference>